<protein>
    <recommendedName>
        <fullName evidence="3">HEAT repeat domain-containing protein</fullName>
    </recommendedName>
</protein>
<evidence type="ECO:0000313" key="1">
    <source>
        <dbReference type="EMBL" id="KPM81350.1"/>
    </source>
</evidence>
<dbReference type="SUPFAM" id="SSF48371">
    <property type="entry name" value="ARM repeat"/>
    <property type="match status" value="1"/>
</dbReference>
<accession>A0A0P7DVF7</accession>
<dbReference type="PATRIC" id="fig|570156.3.peg.1652"/>
<dbReference type="Proteomes" id="UP000050378">
    <property type="component" value="Unassembled WGS sequence"/>
</dbReference>
<dbReference type="InterPro" id="IPR016024">
    <property type="entry name" value="ARM-type_fold"/>
</dbReference>
<dbReference type="OrthoDB" id="6311615at2"/>
<dbReference type="RefSeq" id="WP_054554497.1">
    <property type="nucleotide sequence ID" value="NZ_LJTC01000014.1"/>
</dbReference>
<evidence type="ECO:0000313" key="2">
    <source>
        <dbReference type="Proteomes" id="UP000050378"/>
    </source>
</evidence>
<sequence length="294" mass="33125">MSTWQGSTALTFASIALGLSIYSYTKVNSTDKPVVIQQAKPNLKELTIPEQDRENLVALHGYILDLETRIHELENQTHTLDQERLTSLVKQAMAQQESERRAEIEKRNPALGWLGNLPDDYRERIKADPQYADSSINEALATLLNLSKSENERLAAYGQLKMTLSMLRRDLDESQENAVIDAMISISEYTNDPKIRVSTLENLSRQNNVSPKLAEHFQKLLQTDDNDYVRNISATALIGQFFRATRDGNNSYASDLAERITTIENSSNAKAAEIMAENLKGPRLREELDKALGK</sequence>
<comment type="caution">
    <text evidence="1">The sequence shown here is derived from an EMBL/GenBank/DDBJ whole genome shotgun (WGS) entry which is preliminary data.</text>
</comment>
<dbReference type="STRING" id="570156.AOG27_18640"/>
<reference evidence="1 2" key="1">
    <citation type="submission" date="2015-09" db="EMBL/GenBank/DDBJ databases">
        <title>Draft Genome Sequence of Pseudoalteromonas lipolytica UCD-48B.</title>
        <authorList>
            <person name="Krusor M."/>
            <person name="Coil D.A."/>
            <person name="Lang J.M."/>
            <person name="Eisen J.A."/>
            <person name="Alexiev A."/>
        </authorList>
    </citation>
    <scope>NUCLEOTIDE SEQUENCE [LARGE SCALE GENOMIC DNA]</scope>
    <source>
        <strain evidence="1 2">UCD-48B</strain>
    </source>
</reference>
<proteinExistence type="predicted"/>
<dbReference type="EMBL" id="LJTC01000014">
    <property type="protein sequence ID" value="KPM81350.1"/>
    <property type="molecule type" value="Genomic_DNA"/>
</dbReference>
<name>A0A0P7DVF7_9GAMM</name>
<organism evidence="1 2">
    <name type="scientific">Pseudoalteromonas lipolytica</name>
    <dbReference type="NCBI Taxonomy" id="570156"/>
    <lineage>
        <taxon>Bacteria</taxon>
        <taxon>Pseudomonadati</taxon>
        <taxon>Pseudomonadota</taxon>
        <taxon>Gammaproteobacteria</taxon>
        <taxon>Alteromonadales</taxon>
        <taxon>Pseudoalteromonadaceae</taxon>
        <taxon>Pseudoalteromonas</taxon>
    </lineage>
</organism>
<dbReference type="AlphaFoldDB" id="A0A0P7DVF7"/>
<evidence type="ECO:0008006" key="3">
    <source>
        <dbReference type="Google" id="ProtNLM"/>
    </source>
</evidence>
<gene>
    <name evidence="1" type="ORF">AOG27_18640</name>
</gene>